<keyword evidence="1" id="KW-0812">Transmembrane</keyword>
<sequence>MKTKNKAAKFFSVLILLLIGFILYWSFTKPVSVIIQAGHEGRTTGNTGAESKHYREEEWNIIVADEVARLLKLWHIDVKRIPARVYPMKATIAVSIHFDGATKPCRSGASIGYPNQNSYAFAQKWKSLYKTYFPFKWHKDNFTKNLKYYYAYNYIKADKFLLLELGELSCKKQTNWLQPRLKKIAHLVAYSIATELGHSVKKPQF</sequence>
<gene>
    <name evidence="3" type="ORF">HELGO_WM396</name>
</gene>
<protein>
    <recommendedName>
        <fullName evidence="2">MurNAc-LAA domain-containing protein</fullName>
    </recommendedName>
</protein>
<evidence type="ECO:0000256" key="1">
    <source>
        <dbReference type="SAM" id="Phobius"/>
    </source>
</evidence>
<dbReference type="EMBL" id="CACVAS010000107">
    <property type="protein sequence ID" value="CAA6818272.1"/>
    <property type="molecule type" value="Genomic_DNA"/>
</dbReference>
<dbReference type="SUPFAM" id="SSF53187">
    <property type="entry name" value="Zn-dependent exopeptidases"/>
    <property type="match status" value="1"/>
</dbReference>
<evidence type="ECO:0000313" key="3">
    <source>
        <dbReference type="EMBL" id="CAA6818272.1"/>
    </source>
</evidence>
<reference evidence="3" key="1">
    <citation type="submission" date="2020-01" db="EMBL/GenBank/DDBJ databases">
        <authorList>
            <person name="Meier V. D."/>
            <person name="Meier V D."/>
        </authorList>
    </citation>
    <scope>NUCLEOTIDE SEQUENCE</scope>
    <source>
        <strain evidence="3">HLG_WM_MAG_01</strain>
    </source>
</reference>
<name>A0A6S6TBS2_9BACT</name>
<organism evidence="3">
    <name type="scientific">uncultured Sulfurovum sp</name>
    <dbReference type="NCBI Taxonomy" id="269237"/>
    <lineage>
        <taxon>Bacteria</taxon>
        <taxon>Pseudomonadati</taxon>
        <taxon>Campylobacterota</taxon>
        <taxon>Epsilonproteobacteria</taxon>
        <taxon>Campylobacterales</taxon>
        <taxon>Sulfurovaceae</taxon>
        <taxon>Sulfurovum</taxon>
        <taxon>environmental samples</taxon>
    </lineage>
</organism>
<dbReference type="InterPro" id="IPR002508">
    <property type="entry name" value="MurNAc-LAA_cat"/>
</dbReference>
<keyword evidence="1" id="KW-1133">Transmembrane helix</keyword>
<proteinExistence type="predicted"/>
<feature type="transmembrane region" description="Helical" evidence="1">
    <location>
        <begin position="7"/>
        <end position="27"/>
    </location>
</feature>
<dbReference type="GO" id="GO:0008745">
    <property type="term" value="F:N-acetylmuramoyl-L-alanine amidase activity"/>
    <property type="evidence" value="ECO:0007669"/>
    <property type="project" value="InterPro"/>
</dbReference>
<evidence type="ECO:0000259" key="2">
    <source>
        <dbReference type="Pfam" id="PF01520"/>
    </source>
</evidence>
<dbReference type="AlphaFoldDB" id="A0A6S6TBS2"/>
<feature type="domain" description="MurNAc-LAA" evidence="2">
    <location>
        <begin position="33"/>
        <end position="192"/>
    </location>
</feature>
<keyword evidence="1" id="KW-0472">Membrane</keyword>
<accession>A0A6S6TBS2</accession>
<dbReference type="GO" id="GO:0009253">
    <property type="term" value="P:peptidoglycan catabolic process"/>
    <property type="evidence" value="ECO:0007669"/>
    <property type="project" value="InterPro"/>
</dbReference>
<dbReference type="Pfam" id="PF01520">
    <property type="entry name" value="Amidase_3"/>
    <property type="match status" value="1"/>
</dbReference>
<dbReference type="Gene3D" id="3.40.630.40">
    <property type="entry name" value="Zn-dependent exopeptidases"/>
    <property type="match status" value="1"/>
</dbReference>